<sequence length="167" mass="18152">MKKTGLILLVMLLALTGCESKGGSEHQAVIKLTQTELPVKAWQMDNSHMTTIHGQVLMDNQPVAYADVAISTMKTVNTDPNGNFSALIDQSQPLQIPVHIQSLDKATVQGKDLDQPMKDAMKMAEAELQIASDYHKKRRRISWSPGSSRSSCAGAAGNKNIFSSTDV</sequence>
<gene>
    <name evidence="1" type="ORF">P9847_09800</name>
</gene>
<protein>
    <recommendedName>
        <fullName evidence="3">Lipoprotein</fullName>
    </recommendedName>
</protein>
<dbReference type="EMBL" id="JARTLD010000025">
    <property type="protein sequence ID" value="MED5017594.1"/>
    <property type="molecule type" value="Genomic_DNA"/>
</dbReference>
<evidence type="ECO:0000313" key="1">
    <source>
        <dbReference type="EMBL" id="MED5017594.1"/>
    </source>
</evidence>
<evidence type="ECO:0000313" key="2">
    <source>
        <dbReference type="Proteomes" id="UP001343257"/>
    </source>
</evidence>
<comment type="caution">
    <text evidence="1">The sequence shown here is derived from an EMBL/GenBank/DDBJ whole genome shotgun (WGS) entry which is preliminary data.</text>
</comment>
<organism evidence="1 2">
    <name type="scientific">Paenibacillus chibensis</name>
    <dbReference type="NCBI Taxonomy" id="59846"/>
    <lineage>
        <taxon>Bacteria</taxon>
        <taxon>Bacillati</taxon>
        <taxon>Bacillota</taxon>
        <taxon>Bacilli</taxon>
        <taxon>Bacillales</taxon>
        <taxon>Paenibacillaceae</taxon>
        <taxon>Paenibacillus</taxon>
    </lineage>
</organism>
<accession>A0ABU6PRT4</accession>
<proteinExistence type="predicted"/>
<dbReference type="Proteomes" id="UP001343257">
    <property type="component" value="Unassembled WGS sequence"/>
</dbReference>
<dbReference type="PROSITE" id="PS51257">
    <property type="entry name" value="PROKAR_LIPOPROTEIN"/>
    <property type="match status" value="1"/>
</dbReference>
<evidence type="ECO:0008006" key="3">
    <source>
        <dbReference type="Google" id="ProtNLM"/>
    </source>
</evidence>
<name>A0ABU6PRT4_9BACL</name>
<dbReference type="RefSeq" id="WP_328277359.1">
    <property type="nucleotide sequence ID" value="NZ_JARTLD010000025.1"/>
</dbReference>
<keyword evidence="2" id="KW-1185">Reference proteome</keyword>
<reference evidence="1 2" key="1">
    <citation type="submission" date="2023-03" db="EMBL/GenBank/DDBJ databases">
        <title>Bacillus Genome Sequencing.</title>
        <authorList>
            <person name="Dunlap C."/>
        </authorList>
    </citation>
    <scope>NUCLEOTIDE SEQUENCE [LARGE SCALE GENOMIC DNA]</scope>
    <source>
        <strain evidence="1 2">NRS-52</strain>
    </source>
</reference>